<sequence>MTLGRKGLTCGAIKGLPVCCFTLCAVCVLLGKHAALYCSAVYTQTSPLSLFLSDRWVPVENLQPGSG</sequence>
<dbReference type="EMBL" id="CATNWA010016902">
    <property type="protein sequence ID" value="CAI9596274.1"/>
    <property type="molecule type" value="Genomic_DNA"/>
</dbReference>
<evidence type="ECO:0000313" key="1">
    <source>
        <dbReference type="EMBL" id="CAI9596274.1"/>
    </source>
</evidence>
<comment type="caution">
    <text evidence="1">The sequence shown here is derived from an EMBL/GenBank/DDBJ whole genome shotgun (WGS) entry which is preliminary data.</text>
</comment>
<name>A0ABN9FGY5_9NEOB</name>
<proteinExistence type="predicted"/>
<protein>
    <recommendedName>
        <fullName evidence="3">Secreted protein</fullName>
    </recommendedName>
</protein>
<evidence type="ECO:0000313" key="2">
    <source>
        <dbReference type="Proteomes" id="UP001162483"/>
    </source>
</evidence>
<gene>
    <name evidence="1" type="ORF">SPARVUS_LOCUS12046644</name>
</gene>
<dbReference type="Proteomes" id="UP001162483">
    <property type="component" value="Unassembled WGS sequence"/>
</dbReference>
<keyword evidence="2" id="KW-1185">Reference proteome</keyword>
<organism evidence="1 2">
    <name type="scientific">Staurois parvus</name>
    <dbReference type="NCBI Taxonomy" id="386267"/>
    <lineage>
        <taxon>Eukaryota</taxon>
        <taxon>Metazoa</taxon>
        <taxon>Chordata</taxon>
        <taxon>Craniata</taxon>
        <taxon>Vertebrata</taxon>
        <taxon>Euteleostomi</taxon>
        <taxon>Amphibia</taxon>
        <taxon>Batrachia</taxon>
        <taxon>Anura</taxon>
        <taxon>Neobatrachia</taxon>
        <taxon>Ranoidea</taxon>
        <taxon>Ranidae</taxon>
        <taxon>Staurois</taxon>
    </lineage>
</organism>
<feature type="non-terminal residue" evidence="1">
    <location>
        <position position="67"/>
    </location>
</feature>
<reference evidence="1" key="1">
    <citation type="submission" date="2023-05" db="EMBL/GenBank/DDBJ databases">
        <authorList>
            <person name="Stuckert A."/>
        </authorList>
    </citation>
    <scope>NUCLEOTIDE SEQUENCE</scope>
</reference>
<accession>A0ABN9FGY5</accession>
<evidence type="ECO:0008006" key="3">
    <source>
        <dbReference type="Google" id="ProtNLM"/>
    </source>
</evidence>